<proteinExistence type="predicted"/>
<protein>
    <submittedName>
        <fullName evidence="2">Collagen-like protein</fullName>
    </submittedName>
</protein>
<dbReference type="InterPro" id="IPR050149">
    <property type="entry name" value="Collagen_superfamily"/>
</dbReference>
<dbReference type="InterPro" id="IPR008160">
    <property type="entry name" value="Collagen"/>
</dbReference>
<dbReference type="KEGG" id="plyc:GXP70_14850"/>
<gene>
    <name evidence="2" type="ORF">GXP70_14850</name>
</gene>
<feature type="region of interest" description="Disordered" evidence="1">
    <location>
        <begin position="105"/>
        <end position="124"/>
    </location>
</feature>
<keyword evidence="2" id="KW-0176">Collagen</keyword>
<dbReference type="PANTHER" id="PTHR24023">
    <property type="entry name" value="COLLAGEN ALPHA"/>
    <property type="match status" value="1"/>
</dbReference>
<dbReference type="GO" id="GO:0031012">
    <property type="term" value="C:extracellular matrix"/>
    <property type="evidence" value="ECO:0007669"/>
    <property type="project" value="TreeGrafter"/>
</dbReference>
<evidence type="ECO:0000313" key="3">
    <source>
        <dbReference type="Proteomes" id="UP000476064"/>
    </source>
</evidence>
<dbReference type="GO" id="GO:0030020">
    <property type="term" value="F:extracellular matrix structural constituent conferring tensile strength"/>
    <property type="evidence" value="ECO:0007669"/>
    <property type="project" value="TreeGrafter"/>
</dbReference>
<feature type="compositionally biased region" description="Pro residues" evidence="1">
    <location>
        <begin position="7"/>
        <end position="16"/>
    </location>
</feature>
<evidence type="ECO:0000256" key="1">
    <source>
        <dbReference type="SAM" id="MobiDB-lite"/>
    </source>
</evidence>
<dbReference type="GO" id="GO:0030198">
    <property type="term" value="P:extracellular matrix organization"/>
    <property type="evidence" value="ECO:0007669"/>
    <property type="project" value="TreeGrafter"/>
</dbReference>
<dbReference type="AlphaFoldDB" id="A0A6C0FVE9"/>
<dbReference type="PANTHER" id="PTHR24023:SF1082">
    <property type="entry name" value="COLLAGEN TRIPLE HELIX REPEAT"/>
    <property type="match status" value="1"/>
</dbReference>
<accession>A0A6C0FVE9</accession>
<sequence length="314" mass="29819">MGRFKCPPGPPGPEGPQGPRGPAGPRGPRGPVGPPAEGAQLLQGIAGAIGEAGPAGLAGALGPAGLAGLAGAIGEAGPTGLAGLAGALGAAGLAGATGPAGPAGPVGATGPAGPAGPVGATGPAGPVGATGPAGLGGLIPFSTGIIISGATVVSAAPILMGFGNHTVEVIDGSGESTMPPEAGGFAFPIPFAGTIQNLQISADLLVASVVSINTLGLQYDFTVFLASSVPNSGIDHSSSPYVTTPLTSSLRFGFPNNIITAGTFRTATNINLGSLVVAAGDRIGIRVRTLESTDPSAADITQLSFSASLSYTPS</sequence>
<dbReference type="EMBL" id="CP048209">
    <property type="protein sequence ID" value="QHT61106.1"/>
    <property type="molecule type" value="Genomic_DNA"/>
</dbReference>
<dbReference type="GO" id="GO:0005615">
    <property type="term" value="C:extracellular space"/>
    <property type="evidence" value="ECO:0007669"/>
    <property type="project" value="TreeGrafter"/>
</dbReference>
<feature type="region of interest" description="Disordered" evidence="1">
    <location>
        <begin position="1"/>
        <end position="38"/>
    </location>
</feature>
<evidence type="ECO:0000313" key="2">
    <source>
        <dbReference type="EMBL" id="QHT61106.1"/>
    </source>
</evidence>
<organism evidence="2 3">
    <name type="scientific">Paenibacillus lycopersici</name>
    <dbReference type="NCBI Taxonomy" id="2704462"/>
    <lineage>
        <taxon>Bacteria</taxon>
        <taxon>Bacillati</taxon>
        <taxon>Bacillota</taxon>
        <taxon>Bacilli</taxon>
        <taxon>Bacillales</taxon>
        <taxon>Paenibacillaceae</taxon>
        <taxon>Paenibacillus</taxon>
    </lineage>
</organism>
<dbReference type="Proteomes" id="UP000476064">
    <property type="component" value="Chromosome"/>
</dbReference>
<reference evidence="2 3" key="1">
    <citation type="submission" date="2020-01" db="EMBL/GenBank/DDBJ databases">
        <title>Paenibacillus sp. nov., isolated from tomato rhizosphere.</title>
        <authorList>
            <person name="Weon H.-Y."/>
            <person name="Lee S.A."/>
        </authorList>
    </citation>
    <scope>NUCLEOTIDE SEQUENCE [LARGE SCALE GENOMIC DNA]</scope>
    <source>
        <strain evidence="2 3">12200R-189</strain>
    </source>
</reference>
<keyword evidence="3" id="KW-1185">Reference proteome</keyword>
<name>A0A6C0FVE9_9BACL</name>
<dbReference type="Pfam" id="PF01391">
    <property type="entry name" value="Collagen"/>
    <property type="match status" value="1"/>
</dbReference>